<gene>
    <name evidence="2" type="ORF">ACH4WX_28945</name>
</gene>
<accession>A0ABW7TUP2</accession>
<keyword evidence="3" id="KW-1185">Reference proteome</keyword>
<dbReference type="EMBL" id="JBIRUQ010000010">
    <property type="protein sequence ID" value="MFI1464762.1"/>
    <property type="molecule type" value="Genomic_DNA"/>
</dbReference>
<protein>
    <submittedName>
        <fullName evidence="2">Uncharacterized protein</fullName>
    </submittedName>
</protein>
<feature type="region of interest" description="Disordered" evidence="1">
    <location>
        <begin position="1"/>
        <end position="42"/>
    </location>
</feature>
<name>A0ABW7TUP2_9NOCA</name>
<evidence type="ECO:0000313" key="3">
    <source>
        <dbReference type="Proteomes" id="UP001611263"/>
    </source>
</evidence>
<evidence type="ECO:0000313" key="2">
    <source>
        <dbReference type="EMBL" id="MFI1464762.1"/>
    </source>
</evidence>
<organism evidence="2 3">
    <name type="scientific">Nocardia carnea</name>
    <dbReference type="NCBI Taxonomy" id="37328"/>
    <lineage>
        <taxon>Bacteria</taxon>
        <taxon>Bacillati</taxon>
        <taxon>Actinomycetota</taxon>
        <taxon>Actinomycetes</taxon>
        <taxon>Mycobacteriales</taxon>
        <taxon>Nocardiaceae</taxon>
        <taxon>Nocardia</taxon>
    </lineage>
</organism>
<comment type="caution">
    <text evidence="2">The sequence shown here is derived from an EMBL/GenBank/DDBJ whole genome shotgun (WGS) entry which is preliminary data.</text>
</comment>
<reference evidence="2 3" key="1">
    <citation type="submission" date="2024-10" db="EMBL/GenBank/DDBJ databases">
        <title>The Natural Products Discovery Center: Release of the First 8490 Sequenced Strains for Exploring Actinobacteria Biosynthetic Diversity.</title>
        <authorList>
            <person name="Kalkreuter E."/>
            <person name="Kautsar S.A."/>
            <person name="Yang D."/>
            <person name="Bader C.D."/>
            <person name="Teijaro C.N."/>
            <person name="Fluegel L."/>
            <person name="Davis C.M."/>
            <person name="Simpson J.R."/>
            <person name="Lauterbach L."/>
            <person name="Steele A.D."/>
            <person name="Gui C."/>
            <person name="Meng S."/>
            <person name="Li G."/>
            <person name="Viehrig K."/>
            <person name="Ye F."/>
            <person name="Su P."/>
            <person name="Kiefer A.F."/>
            <person name="Nichols A."/>
            <person name="Cepeda A.J."/>
            <person name="Yan W."/>
            <person name="Fan B."/>
            <person name="Jiang Y."/>
            <person name="Adhikari A."/>
            <person name="Zheng C.-J."/>
            <person name="Schuster L."/>
            <person name="Cowan T.M."/>
            <person name="Smanski M.J."/>
            <person name="Chevrette M.G."/>
            <person name="De Carvalho L.P.S."/>
            <person name="Shen B."/>
        </authorList>
    </citation>
    <scope>NUCLEOTIDE SEQUENCE [LARGE SCALE GENOMIC DNA]</scope>
    <source>
        <strain evidence="2 3">NPDC020568</strain>
    </source>
</reference>
<proteinExistence type="predicted"/>
<dbReference type="Proteomes" id="UP001611263">
    <property type="component" value="Unassembled WGS sequence"/>
</dbReference>
<feature type="compositionally biased region" description="Basic and acidic residues" evidence="1">
    <location>
        <begin position="13"/>
        <end position="31"/>
    </location>
</feature>
<evidence type="ECO:0000256" key="1">
    <source>
        <dbReference type="SAM" id="MobiDB-lite"/>
    </source>
</evidence>
<feature type="compositionally biased region" description="Polar residues" evidence="1">
    <location>
        <begin position="1"/>
        <end position="11"/>
    </location>
</feature>
<sequence length="260" mass="27975">MVSSPGETGNRATVRESGESRESRGGDRASESDSSDPVGPAVAHADLPVPALVLRCPAREWDRVAAVSGGTPNSLFIWLVANLLWTSGFPERGIVASLPVDTRDEPRIDNDLAMTEIVVAPGDDPGAIRAKSRAAYERRISSPGGLPEEFLHLVPDRVAYLLSRGAGERDILCSNIGPIPAPLHALGPHDCTGVAARAIHPGLTYARRPRTRLSGYLCRFRDDYLLTLASLDPARVPDATELHRLAADTAWRIGLPMVPW</sequence>
<dbReference type="RefSeq" id="WP_396890884.1">
    <property type="nucleotide sequence ID" value="NZ_JBIRUQ010000010.1"/>
</dbReference>